<dbReference type="EMBL" id="JAOQNS010000011">
    <property type="protein sequence ID" value="MCW2309228.1"/>
    <property type="molecule type" value="Genomic_DNA"/>
</dbReference>
<keyword evidence="1" id="KW-0732">Signal</keyword>
<reference evidence="3" key="1">
    <citation type="submission" date="2023-07" db="EMBL/GenBank/DDBJ databases">
        <title>Genome sequencing of Purple Non-Sulfur Bacteria from various extreme environments.</title>
        <authorList>
            <person name="Mayer M."/>
        </authorList>
    </citation>
    <scope>NUCLEOTIDE SEQUENCE [LARGE SCALE GENOMIC DNA]</scope>
    <source>
        <strain evidence="3">DSM 17935</strain>
    </source>
</reference>
<keyword evidence="3" id="KW-1185">Reference proteome</keyword>
<gene>
    <name evidence="2" type="ORF">M2319_003579</name>
</gene>
<sequence length="139" mass="14651">MTERPAPAFLKPNRCASAVALAFGLTAAILLSPSAAAAGEADVVAAEASRDPSGTWTFRVTVRHADEGWDHYADKWQVLGPKGTVLATRTLHHPHVNEQPFTRSLSGVKLPAGIDSVTVRAGDSVHGFGGREFVVKLGP</sequence>
<comment type="caution">
    <text evidence="2">The sequence shown here is derived from an EMBL/GenBank/DDBJ whole genome shotgun (WGS) entry which is preliminary data.</text>
</comment>
<protein>
    <submittedName>
        <fullName evidence="2">Uncharacterized protein</fullName>
    </submittedName>
</protein>
<evidence type="ECO:0000313" key="2">
    <source>
        <dbReference type="EMBL" id="MCW2309228.1"/>
    </source>
</evidence>
<feature type="signal peptide" evidence="1">
    <location>
        <begin position="1"/>
        <end position="37"/>
    </location>
</feature>
<evidence type="ECO:0000256" key="1">
    <source>
        <dbReference type="SAM" id="SignalP"/>
    </source>
</evidence>
<accession>A0ABT3HFP2</accession>
<feature type="chain" id="PRO_5045917040" evidence="1">
    <location>
        <begin position="38"/>
        <end position="139"/>
    </location>
</feature>
<name>A0ABT3HFP2_9HYPH</name>
<organism evidence="2 3">
    <name type="scientific">Rhodobium gokarnense</name>
    <dbReference type="NCBI Taxonomy" id="364296"/>
    <lineage>
        <taxon>Bacteria</taxon>
        <taxon>Pseudomonadati</taxon>
        <taxon>Pseudomonadota</taxon>
        <taxon>Alphaproteobacteria</taxon>
        <taxon>Hyphomicrobiales</taxon>
        <taxon>Rhodobiaceae</taxon>
        <taxon>Rhodobium</taxon>
    </lineage>
</organism>
<evidence type="ECO:0000313" key="3">
    <source>
        <dbReference type="Proteomes" id="UP001209755"/>
    </source>
</evidence>
<proteinExistence type="predicted"/>
<dbReference type="Proteomes" id="UP001209755">
    <property type="component" value="Unassembled WGS sequence"/>
</dbReference>
<dbReference type="RefSeq" id="WP_264602814.1">
    <property type="nucleotide sequence ID" value="NZ_JAOQNS010000011.1"/>
</dbReference>